<dbReference type="InterPro" id="IPR036676">
    <property type="entry name" value="PurM-like_C_sf"/>
</dbReference>
<dbReference type="HAMAP" id="MF_00741">
    <property type="entry name" value="AIRS"/>
    <property type="match status" value="1"/>
</dbReference>
<comment type="similarity">
    <text evidence="4 16">In the N-terminal section; belongs to the GARS family.</text>
</comment>
<dbReference type="GO" id="GO:0005829">
    <property type="term" value="C:cytosol"/>
    <property type="evidence" value="ECO:0007669"/>
    <property type="project" value="TreeGrafter"/>
</dbReference>
<evidence type="ECO:0000256" key="7">
    <source>
        <dbReference type="ARBA" id="ARBA00022598"/>
    </source>
</evidence>
<dbReference type="Gene3D" id="3.90.650.10">
    <property type="entry name" value="PurM-like C-terminal domain"/>
    <property type="match status" value="1"/>
</dbReference>
<dbReference type="InterPro" id="IPR004733">
    <property type="entry name" value="PurM_cligase"/>
</dbReference>
<evidence type="ECO:0000313" key="20">
    <source>
        <dbReference type="Proteomes" id="UP000786811"/>
    </source>
</evidence>
<dbReference type="SUPFAM" id="SSF49879">
    <property type="entry name" value="SMAD/FHA domain"/>
    <property type="match status" value="1"/>
</dbReference>
<reference evidence="19" key="1">
    <citation type="submission" date="2021-04" db="EMBL/GenBank/DDBJ databases">
        <authorList>
            <person name="Chebbi M.A.C M."/>
        </authorList>
    </citation>
    <scope>NUCLEOTIDE SEQUENCE</scope>
</reference>
<evidence type="ECO:0000256" key="15">
    <source>
        <dbReference type="PROSITE-ProRule" id="PRU00409"/>
    </source>
</evidence>
<dbReference type="PROSITE" id="PS00184">
    <property type="entry name" value="GARS"/>
    <property type="match status" value="1"/>
</dbReference>
<dbReference type="SUPFAM" id="SSF55326">
    <property type="entry name" value="PurM N-terminal domain-like"/>
    <property type="match status" value="1"/>
</dbReference>
<dbReference type="GO" id="GO:0004637">
    <property type="term" value="F:phosphoribosylamine-glycine ligase activity"/>
    <property type="evidence" value="ECO:0007669"/>
    <property type="project" value="UniProtKB-UniRule"/>
</dbReference>
<dbReference type="Gene3D" id="3.40.50.170">
    <property type="entry name" value="Formyl transferase, N-terminal domain"/>
    <property type="match status" value="1"/>
</dbReference>
<comment type="caution">
    <text evidence="19">The sequence shown here is derived from an EMBL/GenBank/DDBJ whole genome shotgun (WGS) entry which is preliminary data.</text>
</comment>
<dbReference type="FunFam" id="3.90.650.10:FF:000019">
    <property type="entry name" value="Trifunctional purine biosynthetic protein adenosine-3"/>
    <property type="match status" value="1"/>
</dbReference>
<dbReference type="NCBIfam" id="TIGR00878">
    <property type="entry name" value="purM"/>
    <property type="match status" value="1"/>
</dbReference>
<dbReference type="PANTHER" id="PTHR10520">
    <property type="entry name" value="TRIFUNCTIONAL PURINE BIOSYNTHETIC PROTEIN ADENOSINE-3-RELATED"/>
    <property type="match status" value="1"/>
</dbReference>
<dbReference type="FunFam" id="3.30.470.20:FF:000018">
    <property type="entry name" value="Trifunctional purine biosynthetic protein adenosine-3"/>
    <property type="match status" value="1"/>
</dbReference>
<keyword evidence="8" id="KW-0808">Transferase</keyword>
<keyword evidence="14 16" id="KW-0511">Multifunctional enzyme</keyword>
<keyword evidence="7 16" id="KW-0436">Ligase</keyword>
<dbReference type="GO" id="GO:0004641">
    <property type="term" value="F:phosphoribosylformylglycinamidine cyclo-ligase activity"/>
    <property type="evidence" value="ECO:0007669"/>
    <property type="project" value="UniProtKB-EC"/>
</dbReference>
<evidence type="ECO:0000256" key="13">
    <source>
        <dbReference type="ARBA" id="ARBA00023211"/>
    </source>
</evidence>
<dbReference type="CDD" id="cd02196">
    <property type="entry name" value="PurM"/>
    <property type="match status" value="1"/>
</dbReference>
<dbReference type="GO" id="GO:0004644">
    <property type="term" value="F:phosphoribosylglycinamide formyltransferase activity"/>
    <property type="evidence" value="ECO:0007669"/>
    <property type="project" value="UniProtKB-EC"/>
</dbReference>
<proteinExistence type="inferred from homology"/>
<evidence type="ECO:0000256" key="8">
    <source>
        <dbReference type="ARBA" id="ARBA00022679"/>
    </source>
</evidence>
<dbReference type="EC" id="2.1.2.2" evidence="16"/>
<keyword evidence="10 15" id="KW-0547">Nucleotide-binding</keyword>
<dbReference type="PROSITE" id="PS50006">
    <property type="entry name" value="FHA_DOMAIN"/>
    <property type="match status" value="1"/>
</dbReference>
<gene>
    <name evidence="19" type="ORF">HICCMSTLAB_LOCUS5458</name>
</gene>
<dbReference type="InterPro" id="IPR001555">
    <property type="entry name" value="GART_AS"/>
</dbReference>
<evidence type="ECO:0000256" key="5">
    <source>
        <dbReference type="ARBA" id="ARBA00008630"/>
    </source>
</evidence>
<dbReference type="OrthoDB" id="2018833at2759"/>
<dbReference type="InterPro" id="IPR011054">
    <property type="entry name" value="Rudment_hybrid_motif"/>
</dbReference>
<keyword evidence="13 16" id="KW-0464">Manganese</keyword>
<dbReference type="Pfam" id="PF00586">
    <property type="entry name" value="AIRS"/>
    <property type="match status" value="1"/>
</dbReference>
<dbReference type="FunFam" id="3.40.50.170:FF:000006">
    <property type="entry name" value="Trifunctional purine biosynthetic protein adenosine-3"/>
    <property type="match status" value="1"/>
</dbReference>
<dbReference type="SMART" id="SM00240">
    <property type="entry name" value="FHA"/>
    <property type="match status" value="1"/>
</dbReference>
<comment type="similarity">
    <text evidence="5 16">In the C-terminal section; belongs to the GART family.</text>
</comment>
<evidence type="ECO:0000256" key="12">
    <source>
        <dbReference type="ARBA" id="ARBA00022840"/>
    </source>
</evidence>
<keyword evidence="9 16" id="KW-0479">Metal-binding</keyword>
<dbReference type="PROSITE" id="PS50975">
    <property type="entry name" value="ATP_GRASP"/>
    <property type="match status" value="1"/>
</dbReference>
<dbReference type="HAMAP" id="MF_00138">
    <property type="entry name" value="GARS"/>
    <property type="match status" value="1"/>
</dbReference>
<organism evidence="19 20">
    <name type="scientific">Cotesia congregata</name>
    <name type="common">Parasitoid wasp</name>
    <name type="synonym">Apanteles congregatus</name>
    <dbReference type="NCBI Taxonomy" id="51543"/>
    <lineage>
        <taxon>Eukaryota</taxon>
        <taxon>Metazoa</taxon>
        <taxon>Ecdysozoa</taxon>
        <taxon>Arthropoda</taxon>
        <taxon>Hexapoda</taxon>
        <taxon>Insecta</taxon>
        <taxon>Pterygota</taxon>
        <taxon>Neoptera</taxon>
        <taxon>Endopterygota</taxon>
        <taxon>Hymenoptera</taxon>
        <taxon>Apocrita</taxon>
        <taxon>Ichneumonoidea</taxon>
        <taxon>Braconidae</taxon>
        <taxon>Microgastrinae</taxon>
        <taxon>Cotesia</taxon>
    </lineage>
</organism>
<dbReference type="FunFam" id="3.40.50.20:FF:000006">
    <property type="entry name" value="Phosphoribosylamine--glycine ligase, chloroplastic"/>
    <property type="match status" value="1"/>
</dbReference>
<dbReference type="Gene3D" id="3.90.600.10">
    <property type="entry name" value="Phosphoribosylglycinamide synthetase, C-terminal domain"/>
    <property type="match status" value="1"/>
</dbReference>
<dbReference type="InterPro" id="IPR002376">
    <property type="entry name" value="Formyl_transf_N"/>
</dbReference>
<dbReference type="InterPro" id="IPR020560">
    <property type="entry name" value="PRibGlycinamide_synth_C-dom"/>
</dbReference>
<protein>
    <recommendedName>
        <fullName evidence="16">Trifunctional purine biosynthetic protein adenosine-3</fullName>
    </recommendedName>
    <domain>
        <recommendedName>
            <fullName evidence="16">Phosphoribosylamine--glycine ligase</fullName>
            <ecNumber evidence="16">6.3.4.13</ecNumber>
        </recommendedName>
        <alternativeName>
            <fullName evidence="16">Glycinamide ribonucleotide synthetase</fullName>
            <shortName evidence="16">GARS</shortName>
        </alternativeName>
        <alternativeName>
            <fullName evidence="16">Phosphoribosylglycinamide synthetase</fullName>
        </alternativeName>
    </domain>
    <domain>
        <recommendedName>
            <fullName evidence="16">Phosphoribosylformylglycinamidine cyclo-ligase</fullName>
            <ecNumber evidence="16">6.3.3.1</ecNumber>
        </recommendedName>
        <alternativeName>
            <fullName evidence="16">AIR synthase</fullName>
            <shortName evidence="16">AIRS</shortName>
        </alternativeName>
        <alternativeName>
            <fullName evidence="16">Phosphoribosyl-aminoimidazole synthetase</fullName>
        </alternativeName>
    </domain>
    <domain>
        <recommendedName>
            <fullName evidence="16">Phosphoribosylglycinamide formyltransferase</fullName>
            <ecNumber evidence="16">2.1.2.2</ecNumber>
        </recommendedName>
        <alternativeName>
            <fullName evidence="16">5'-phosphoribosylglycinamide transformylase</fullName>
        </alternativeName>
        <alternativeName>
            <fullName evidence="16">GAR transformylase</fullName>
            <shortName evidence="16">GART</shortName>
        </alternativeName>
    </domain>
</protein>
<dbReference type="Gene3D" id="3.40.50.20">
    <property type="match status" value="1"/>
</dbReference>
<dbReference type="SUPFAM" id="SSF51246">
    <property type="entry name" value="Rudiment single hybrid motif"/>
    <property type="match status" value="1"/>
</dbReference>
<dbReference type="Gene3D" id="3.30.200.20">
    <property type="entry name" value="Phosphorylase Kinase, domain 1"/>
    <property type="match status" value="1"/>
</dbReference>
<evidence type="ECO:0000259" key="18">
    <source>
        <dbReference type="PROSITE" id="PS50975"/>
    </source>
</evidence>
<comment type="similarity">
    <text evidence="6 16">In the central section; belongs to the AIR synthase family.</text>
</comment>
<evidence type="ECO:0000256" key="11">
    <source>
        <dbReference type="ARBA" id="ARBA00022755"/>
    </source>
</evidence>
<dbReference type="Pfam" id="PF02769">
    <property type="entry name" value="AIRS_C"/>
    <property type="match status" value="1"/>
</dbReference>
<comment type="pathway">
    <text evidence="1 16">Purine metabolism; IMP biosynthesis via de novo pathway; 5-amino-1-(5-phospho-D-ribosyl)imidazole from N(2)-formyl-N(1)-(5-phospho-D-ribosyl)glycinamide: step 2/2.</text>
</comment>
<dbReference type="InterPro" id="IPR016185">
    <property type="entry name" value="PreATP-grasp_dom_sf"/>
</dbReference>
<evidence type="ECO:0000256" key="1">
    <source>
        <dbReference type="ARBA" id="ARBA00004686"/>
    </source>
</evidence>
<dbReference type="FunFam" id="3.30.1330.10:FF:000001">
    <property type="entry name" value="Phosphoribosylformylglycinamidine cyclo-ligase"/>
    <property type="match status" value="1"/>
</dbReference>
<dbReference type="InterPro" id="IPR013815">
    <property type="entry name" value="ATP_grasp_subdomain_1"/>
</dbReference>
<evidence type="ECO:0000256" key="16">
    <source>
        <dbReference type="RuleBase" id="RU363089"/>
    </source>
</evidence>
<dbReference type="PANTHER" id="PTHR10520:SF12">
    <property type="entry name" value="TRIFUNCTIONAL PURINE BIOSYNTHETIC PROTEIN ADENOSINE-3"/>
    <property type="match status" value="1"/>
</dbReference>
<dbReference type="SUPFAM" id="SSF52440">
    <property type="entry name" value="PreATP-grasp domain"/>
    <property type="match status" value="1"/>
</dbReference>
<dbReference type="InterPro" id="IPR036921">
    <property type="entry name" value="PurM-like_N_sf"/>
</dbReference>
<dbReference type="EMBL" id="CAJNRD030001119">
    <property type="protein sequence ID" value="CAG5090011.1"/>
    <property type="molecule type" value="Genomic_DNA"/>
</dbReference>
<dbReference type="EC" id="6.3.4.13" evidence="16"/>
<dbReference type="FunFam" id="3.30.1490.20:FF:000006">
    <property type="entry name" value="phosphoribosylamine--glycine ligase, chloroplastic-like"/>
    <property type="match status" value="1"/>
</dbReference>
<dbReference type="SUPFAM" id="SSF56059">
    <property type="entry name" value="Glutathione synthetase ATP-binding domain-like"/>
    <property type="match status" value="1"/>
</dbReference>
<evidence type="ECO:0000256" key="3">
    <source>
        <dbReference type="ARBA" id="ARBA00005174"/>
    </source>
</evidence>
<accession>A0A8J2MKL0</accession>
<dbReference type="SUPFAM" id="SSF56042">
    <property type="entry name" value="PurM C-terminal domain-like"/>
    <property type="match status" value="1"/>
</dbReference>
<dbReference type="Pfam" id="PF00498">
    <property type="entry name" value="FHA"/>
    <property type="match status" value="1"/>
</dbReference>
<dbReference type="NCBIfam" id="TIGR00639">
    <property type="entry name" value="PurN"/>
    <property type="match status" value="1"/>
</dbReference>
<comment type="catalytic activity">
    <reaction evidence="16">
        <text>5-phospho-beta-D-ribosylamine + glycine + ATP = N(1)-(5-phospho-beta-D-ribosyl)glycinamide + ADP + phosphate + H(+)</text>
        <dbReference type="Rhea" id="RHEA:17453"/>
        <dbReference type="ChEBI" id="CHEBI:15378"/>
        <dbReference type="ChEBI" id="CHEBI:30616"/>
        <dbReference type="ChEBI" id="CHEBI:43474"/>
        <dbReference type="ChEBI" id="CHEBI:57305"/>
        <dbReference type="ChEBI" id="CHEBI:58681"/>
        <dbReference type="ChEBI" id="CHEBI:143788"/>
        <dbReference type="ChEBI" id="CHEBI:456216"/>
        <dbReference type="EC" id="6.3.4.13"/>
    </reaction>
</comment>
<dbReference type="InterPro" id="IPR037123">
    <property type="entry name" value="PRibGlycinamide_synth_C_sf"/>
</dbReference>
<dbReference type="SMART" id="SM01210">
    <property type="entry name" value="GARS_C"/>
    <property type="match status" value="1"/>
</dbReference>
<dbReference type="Pfam" id="PF00551">
    <property type="entry name" value="Formyl_trans_N"/>
    <property type="match status" value="1"/>
</dbReference>
<comment type="catalytic activity">
    <reaction evidence="16">
        <text>N(1)-(5-phospho-beta-D-ribosyl)glycinamide + (6R)-10-formyltetrahydrofolate = N(2)-formyl-N(1)-(5-phospho-beta-D-ribosyl)glycinamide + (6S)-5,6,7,8-tetrahydrofolate + H(+)</text>
        <dbReference type="Rhea" id="RHEA:15053"/>
        <dbReference type="ChEBI" id="CHEBI:15378"/>
        <dbReference type="ChEBI" id="CHEBI:57453"/>
        <dbReference type="ChEBI" id="CHEBI:143788"/>
        <dbReference type="ChEBI" id="CHEBI:147286"/>
        <dbReference type="ChEBI" id="CHEBI:195366"/>
        <dbReference type="EC" id="2.1.2.2"/>
    </reaction>
</comment>
<keyword evidence="20" id="KW-1185">Reference proteome</keyword>
<dbReference type="NCBIfam" id="TIGR00877">
    <property type="entry name" value="purD"/>
    <property type="match status" value="1"/>
</dbReference>
<dbReference type="HAMAP" id="MF_01930">
    <property type="entry name" value="PurN"/>
    <property type="match status" value="1"/>
</dbReference>
<dbReference type="SUPFAM" id="SSF53328">
    <property type="entry name" value="Formyltransferase"/>
    <property type="match status" value="1"/>
</dbReference>
<dbReference type="EC" id="6.3.3.1" evidence="16"/>
<dbReference type="InterPro" id="IPR011009">
    <property type="entry name" value="Kinase-like_dom_sf"/>
</dbReference>
<comment type="catalytic activity">
    <reaction evidence="16">
        <text>2-formamido-N(1)-(5-O-phospho-beta-D-ribosyl)acetamidine + ATP = 5-amino-1-(5-phospho-beta-D-ribosyl)imidazole + ADP + phosphate + H(+)</text>
        <dbReference type="Rhea" id="RHEA:23032"/>
        <dbReference type="ChEBI" id="CHEBI:15378"/>
        <dbReference type="ChEBI" id="CHEBI:30616"/>
        <dbReference type="ChEBI" id="CHEBI:43474"/>
        <dbReference type="ChEBI" id="CHEBI:137981"/>
        <dbReference type="ChEBI" id="CHEBI:147287"/>
        <dbReference type="ChEBI" id="CHEBI:456216"/>
        <dbReference type="EC" id="6.3.3.1"/>
    </reaction>
</comment>
<dbReference type="InterPro" id="IPR004607">
    <property type="entry name" value="GART"/>
</dbReference>
<dbReference type="UniPathway" id="UPA00074">
    <property type="reaction ID" value="UER00125"/>
</dbReference>
<comment type="pathway">
    <text evidence="2 16">Purine metabolism; IMP biosynthesis via de novo pathway; N(2)-formyl-N(1)-(5-phospho-D-ribosyl)glycinamide from N(1)-(5-phospho-D-ribosyl)glycinamide (10-formyl THF route): step 1/1.</text>
</comment>
<evidence type="ECO:0000259" key="17">
    <source>
        <dbReference type="PROSITE" id="PS50006"/>
    </source>
</evidence>
<dbReference type="InterPro" id="IPR010918">
    <property type="entry name" value="PurM-like_C_dom"/>
</dbReference>
<evidence type="ECO:0000256" key="14">
    <source>
        <dbReference type="ARBA" id="ARBA00023268"/>
    </source>
</evidence>
<dbReference type="Gene3D" id="3.30.1330.10">
    <property type="entry name" value="PurM-like, N-terminal domain"/>
    <property type="match status" value="1"/>
</dbReference>
<dbReference type="InterPro" id="IPR020559">
    <property type="entry name" value="PRibGlycinamide_synth_CS"/>
</dbReference>
<feature type="domain" description="FHA" evidence="17">
    <location>
        <begin position="70"/>
        <end position="135"/>
    </location>
</feature>
<evidence type="ECO:0000256" key="9">
    <source>
        <dbReference type="ARBA" id="ARBA00022723"/>
    </source>
</evidence>
<sequence>MNQDDIDMPCSLPCSLPDTQPVDFLTQTQSQDVFSQPQPLGIWGQLNPARRVSKPDVYNAPFINLTKDEYTLGRNKDCDICFSEDKSEIKLTKHYQIISKVHCIITREVINNKNDVVIFIQDKSSNGTYVNRKLIGKENKIALDHEDVISFARPENAVYTFISIKAYETSGLPDTLRSKYISLKTLGSGACGVVRMVYSKQLSKSFAVKEISKKKSGIVSRSPFDDPDRIMNEVKILQALKNIKNMMTVDPVQRLTIKRVMTDPWLEDRVIRQRINKLIADYNTENENQSPNIPLVGELSPPRPSVQQQPLSFRLHVTVRIDWTNEMVGEKVLVIGGGGREHAICWKLAQSPHVEKIYVSPGNCGMQKISKVTLLNLNVKNNKEVTEWCKNNSISLVAVGPEEYLANGIADELKTRGVMCFGPEKSAALIESDKDWAKSFMDRHKIPTAQWRSFTSAEEAKSFVKNAPFRALVIKATGLAAGKGVVVAASEDEACLAIDEMLVDKKFGAAGETIVVEELLEGEEVSMLAFTDGKTFKMMPPTQDHKRIFDGDLGPNTGGMGAYGPCHLLTPEDQEIVRNKVLESAIRGFQDDKLPYVGVLYAGLMLTKSGPKVLEFNCRFGDPETQIIMPLLDSDLFLIMKSCCQGNLSSLNINWHADKFAVGVILASRGYPASSSKGQVITNISSIESRPNHFVFHSGTALSNGEIVTNGGRVLITTCLSSSLESAAAKATIAAREISFDGKQFRKDIAHKGIASSILKSGTLSYKSSGVDIQAGDSLVGRIKSLVSGTKTSGVLGSIGGFGGLFDTRAAGFVDPILVSGTDGVGTKLKIAIEAGKHQTVGIDLVAMCVNDVLAHGAQPLFFLDYFACGHLDVNVAAEVVSGIVEGCKRAGCSLIGGETAEMPDMYSTGDYDLAGFAVGAVERENLLPRSGEIGEGDVVIGLPSSGVHSNGFSLVRKVLKLNGICLQDTAPFSTRTFAEELLEPTRIYTRSVVEALKAKVVKAFAHITGGGLVENVPRVLPPGLAVVLDADKWKIPRIFGWLATAGGVNEAEMLRTFNCGIGGIIVCAKQHQDRVLKLLEAEYPVVVGSVVKKSDKPTVVVNFSRAIESEMRRYVPMLMERLVSPCKKVGVLISGSGTNLQALIDATRDPAQRMCAEIVLVLSNKPGVEGLQRAKRAGIPTSVIKHVDYKTREEFDEAMDQELSAKGVEIVCLAGFMRILSEKFVRKWKGALLNVHPSLLPAFKGANAHKDVLEMGVRVTGCTVHFVEVEIDSGAIIEQEAVPVLPDDTVQTLQEKVKVAEHRIYPKALQYLATGRIGLDANGKIYWNY</sequence>
<evidence type="ECO:0000256" key="6">
    <source>
        <dbReference type="ARBA" id="ARBA00008696"/>
    </source>
</evidence>
<keyword evidence="11 16" id="KW-0658">Purine biosynthesis</keyword>
<dbReference type="GO" id="GO:0005524">
    <property type="term" value="F:ATP binding"/>
    <property type="evidence" value="ECO:0007669"/>
    <property type="project" value="UniProtKB-UniRule"/>
</dbReference>
<dbReference type="Pfam" id="PF01071">
    <property type="entry name" value="GARS_A"/>
    <property type="match status" value="1"/>
</dbReference>
<evidence type="ECO:0000256" key="10">
    <source>
        <dbReference type="ARBA" id="ARBA00022741"/>
    </source>
</evidence>
<evidence type="ECO:0000256" key="4">
    <source>
        <dbReference type="ARBA" id="ARBA00007423"/>
    </source>
</evidence>
<dbReference type="Gene3D" id="2.60.200.20">
    <property type="match status" value="1"/>
</dbReference>
<feature type="domain" description="ATP-grasp" evidence="18">
    <location>
        <begin position="438"/>
        <end position="645"/>
    </location>
</feature>
<dbReference type="SUPFAM" id="SSF56112">
    <property type="entry name" value="Protein kinase-like (PK-like)"/>
    <property type="match status" value="1"/>
</dbReference>
<dbReference type="Proteomes" id="UP000786811">
    <property type="component" value="Unassembled WGS sequence"/>
</dbReference>
<comment type="pathway">
    <text evidence="3 16">Purine metabolism; IMP biosynthesis via de novo pathway; N(1)-(5-phospho-D-ribosyl)glycinamide from 5-phospho-alpha-D-ribose 1-diphosphate: step 2/2.</text>
</comment>
<dbReference type="PROSITE" id="PS00373">
    <property type="entry name" value="GART"/>
    <property type="match status" value="1"/>
</dbReference>
<dbReference type="Pfam" id="PF02844">
    <property type="entry name" value="GARS_N"/>
    <property type="match status" value="1"/>
</dbReference>
<dbReference type="FunFam" id="3.90.600.10:FF:000001">
    <property type="entry name" value="Trifunctional purine biosynthetic protein adenosine-3"/>
    <property type="match status" value="1"/>
</dbReference>
<dbReference type="InterPro" id="IPR016188">
    <property type="entry name" value="PurM-like_N"/>
</dbReference>
<dbReference type="GO" id="GO:0006189">
    <property type="term" value="P:'de novo' IMP biosynthetic process"/>
    <property type="evidence" value="ECO:0007669"/>
    <property type="project" value="UniProtKB-UniRule"/>
</dbReference>
<dbReference type="InterPro" id="IPR020562">
    <property type="entry name" value="PRibGlycinamide_synth_N"/>
</dbReference>
<dbReference type="InterPro" id="IPR000253">
    <property type="entry name" value="FHA_dom"/>
</dbReference>
<keyword evidence="12 15" id="KW-0067">ATP-binding</keyword>
<dbReference type="Gene3D" id="3.30.1490.20">
    <property type="entry name" value="ATP-grasp fold, A domain"/>
    <property type="match status" value="1"/>
</dbReference>
<dbReference type="GO" id="GO:0046872">
    <property type="term" value="F:metal ion binding"/>
    <property type="evidence" value="ECO:0007669"/>
    <property type="project" value="UniProtKB-KW"/>
</dbReference>
<dbReference type="Gene3D" id="3.30.470.20">
    <property type="entry name" value="ATP-grasp fold, B domain"/>
    <property type="match status" value="1"/>
</dbReference>
<dbReference type="InterPro" id="IPR000115">
    <property type="entry name" value="PRibGlycinamide_synth"/>
</dbReference>
<dbReference type="SMART" id="SM01209">
    <property type="entry name" value="GARS_A"/>
    <property type="match status" value="1"/>
</dbReference>
<name>A0A8J2MKL0_COTCN</name>
<dbReference type="InterPro" id="IPR008984">
    <property type="entry name" value="SMAD_FHA_dom_sf"/>
</dbReference>
<dbReference type="InterPro" id="IPR036477">
    <property type="entry name" value="Formyl_transf_N_sf"/>
</dbReference>
<evidence type="ECO:0000256" key="2">
    <source>
        <dbReference type="ARBA" id="ARBA00005054"/>
    </source>
</evidence>
<dbReference type="Pfam" id="PF02843">
    <property type="entry name" value="GARS_C"/>
    <property type="match status" value="1"/>
</dbReference>
<dbReference type="CDD" id="cd08645">
    <property type="entry name" value="FMT_core_GART"/>
    <property type="match status" value="1"/>
</dbReference>
<dbReference type="CDD" id="cd22666">
    <property type="entry name" value="FHA_CHK2"/>
    <property type="match status" value="1"/>
</dbReference>
<dbReference type="GO" id="GO:0046084">
    <property type="term" value="P:adenine biosynthetic process"/>
    <property type="evidence" value="ECO:0007669"/>
    <property type="project" value="TreeGrafter"/>
</dbReference>
<evidence type="ECO:0000313" key="19">
    <source>
        <dbReference type="EMBL" id="CAG5090011.1"/>
    </source>
</evidence>
<dbReference type="InterPro" id="IPR011761">
    <property type="entry name" value="ATP-grasp"/>
</dbReference>
<dbReference type="InterPro" id="IPR020561">
    <property type="entry name" value="PRibGlycinamid_synth_ATP-grasp"/>
</dbReference>